<sequence length="52" mass="5898">MQHHPTPLAGHRQEKTEKMRSEYEKTDGSAEPSDKTGIISLSDTYEYAGKLF</sequence>
<feature type="compositionally biased region" description="Basic and acidic residues" evidence="1">
    <location>
        <begin position="11"/>
        <end position="34"/>
    </location>
</feature>
<reference evidence="2 3" key="1">
    <citation type="submission" date="2023-10" db="EMBL/GenBank/DDBJ databases">
        <title>Host Genetic Regulation of Human Gut Microbial Structural Variation.</title>
        <authorList>
            <person name="Harmsen H.J.M."/>
        </authorList>
    </citation>
    <scope>NUCLEOTIDE SEQUENCE [LARGE SCALE GENOMIC DNA]</scope>
    <source>
        <strain evidence="2 3">HTF-F</strain>
    </source>
</reference>
<feature type="region of interest" description="Disordered" evidence="1">
    <location>
        <begin position="1"/>
        <end position="37"/>
    </location>
</feature>
<protein>
    <submittedName>
        <fullName evidence="2">Uncharacterized protein</fullName>
    </submittedName>
</protein>
<name>A0ABU3TXK6_9FIRM</name>
<organism evidence="2 3">
    <name type="scientific">Faecalibacterium wellingii</name>
    <dbReference type="NCBI Taxonomy" id="2929491"/>
    <lineage>
        <taxon>Bacteria</taxon>
        <taxon>Bacillati</taxon>
        <taxon>Bacillota</taxon>
        <taxon>Clostridia</taxon>
        <taxon>Eubacteriales</taxon>
        <taxon>Oscillospiraceae</taxon>
        <taxon>Faecalibacterium</taxon>
    </lineage>
</organism>
<evidence type="ECO:0000256" key="1">
    <source>
        <dbReference type="SAM" id="MobiDB-lite"/>
    </source>
</evidence>
<keyword evidence="3" id="KW-1185">Reference proteome</keyword>
<comment type="caution">
    <text evidence="2">The sequence shown here is derived from an EMBL/GenBank/DDBJ whole genome shotgun (WGS) entry which is preliminary data.</text>
</comment>
<dbReference type="Proteomes" id="UP001263246">
    <property type="component" value="Unassembled WGS sequence"/>
</dbReference>
<gene>
    <name evidence="2" type="ORF">RX402_04630</name>
</gene>
<dbReference type="EMBL" id="JAWHPR010000002">
    <property type="protein sequence ID" value="MDU8688037.1"/>
    <property type="molecule type" value="Genomic_DNA"/>
</dbReference>
<evidence type="ECO:0000313" key="2">
    <source>
        <dbReference type="EMBL" id="MDU8688037.1"/>
    </source>
</evidence>
<proteinExistence type="predicted"/>
<evidence type="ECO:0000313" key="3">
    <source>
        <dbReference type="Proteomes" id="UP001263246"/>
    </source>
</evidence>
<accession>A0ABU3TXK6</accession>